<dbReference type="AlphaFoldDB" id="A0A918HIB2"/>
<protein>
    <submittedName>
        <fullName evidence="1">Uncharacterized protein</fullName>
    </submittedName>
</protein>
<gene>
    <name evidence="1" type="ORF">GCM10014713_69050</name>
</gene>
<evidence type="ECO:0000313" key="2">
    <source>
        <dbReference type="Proteomes" id="UP000619486"/>
    </source>
</evidence>
<proteinExistence type="predicted"/>
<evidence type="ECO:0000313" key="1">
    <source>
        <dbReference type="EMBL" id="GGT66604.1"/>
    </source>
</evidence>
<accession>A0A918HIB2</accession>
<name>A0A918HIB2_9ACTN</name>
<dbReference type="EMBL" id="BMQQ01000059">
    <property type="protein sequence ID" value="GGT66604.1"/>
    <property type="molecule type" value="Genomic_DNA"/>
</dbReference>
<reference evidence="1" key="1">
    <citation type="journal article" date="2014" name="Int. J. Syst. Evol. Microbiol.">
        <title>Complete genome sequence of Corynebacterium casei LMG S-19264T (=DSM 44701T), isolated from a smear-ripened cheese.</title>
        <authorList>
            <consortium name="US DOE Joint Genome Institute (JGI-PGF)"/>
            <person name="Walter F."/>
            <person name="Albersmeier A."/>
            <person name="Kalinowski J."/>
            <person name="Ruckert C."/>
        </authorList>
    </citation>
    <scope>NUCLEOTIDE SEQUENCE</scope>
    <source>
        <strain evidence="1">JCM 3172</strain>
    </source>
</reference>
<organism evidence="1 2">
    <name type="scientific">Streptomyces purpureus</name>
    <dbReference type="NCBI Taxonomy" id="1951"/>
    <lineage>
        <taxon>Bacteria</taxon>
        <taxon>Bacillati</taxon>
        <taxon>Actinomycetota</taxon>
        <taxon>Actinomycetes</taxon>
        <taxon>Kitasatosporales</taxon>
        <taxon>Streptomycetaceae</taxon>
        <taxon>Streptomyces</taxon>
    </lineage>
</organism>
<dbReference type="Proteomes" id="UP000619486">
    <property type="component" value="Unassembled WGS sequence"/>
</dbReference>
<reference evidence="1" key="2">
    <citation type="submission" date="2020-09" db="EMBL/GenBank/DDBJ databases">
        <authorList>
            <person name="Sun Q."/>
            <person name="Ohkuma M."/>
        </authorList>
    </citation>
    <scope>NUCLEOTIDE SEQUENCE</scope>
    <source>
        <strain evidence="1">JCM 3172</strain>
    </source>
</reference>
<comment type="caution">
    <text evidence="1">The sequence shown here is derived from an EMBL/GenBank/DDBJ whole genome shotgun (WGS) entry which is preliminary data.</text>
</comment>
<keyword evidence="2" id="KW-1185">Reference proteome</keyword>
<sequence length="449" mass="49894">MLSLLGRIAERYAINPGELRASWQWRNHSPHTPGAAGPRPDAEILLNQAGRRALAQLCRTDPQNLAKALPAWNRAPEIFGTHDQDPQPLGLWRTGSTVHAPVAYACLSCTARRTGQLATAMRYRHGWQRVCPRHRQWALDAGDSHGLQHLDLRHCPDVISAQRRWTAVARRARRGGVAPGAVFALARAVVCQWWDQALEWRKERIWPARLHQLAGGDAGRQFWWWRAVAREAATSPELVTVASALLDPEMRGLVRADGGGERVRPIPPDGKFCRELGNRMGRSWLGEEAAANSSPSLLAWMGAVLRQHRGVSVPGWDRGPWHVRHEDQPVSVTAQLRRLAARADGTISWRASVPSGERTWIQHKLRETTELLATLDLHDTGHLAAVTQHLIDTLHQSIHGLDQAIVAIASAAHVGGVPLDHLSAWTHTPSPELQHDISEHRETLEADGW</sequence>